<feature type="domain" description="HTH cro/C1-type" evidence="1">
    <location>
        <begin position="26"/>
        <end position="80"/>
    </location>
</feature>
<evidence type="ECO:0000259" key="1">
    <source>
        <dbReference type="PROSITE" id="PS50943"/>
    </source>
</evidence>
<organism evidence="2 3">
    <name type="scientific">Phytohabitans kaempferiae</name>
    <dbReference type="NCBI Taxonomy" id="1620943"/>
    <lineage>
        <taxon>Bacteria</taxon>
        <taxon>Bacillati</taxon>
        <taxon>Actinomycetota</taxon>
        <taxon>Actinomycetes</taxon>
        <taxon>Micromonosporales</taxon>
        <taxon>Micromonosporaceae</taxon>
    </lineage>
</organism>
<evidence type="ECO:0000313" key="2">
    <source>
        <dbReference type="EMBL" id="MFC0529507.1"/>
    </source>
</evidence>
<gene>
    <name evidence="2" type="ORF">ACFFIA_17775</name>
</gene>
<dbReference type="InterPro" id="IPR010982">
    <property type="entry name" value="Lambda_DNA-bd_dom_sf"/>
</dbReference>
<accession>A0ABV6M490</accession>
<dbReference type="PROSITE" id="PS50943">
    <property type="entry name" value="HTH_CROC1"/>
    <property type="match status" value="1"/>
</dbReference>
<protein>
    <submittedName>
        <fullName evidence="2">Helix-turn-helix domain-containing protein</fullName>
    </submittedName>
</protein>
<name>A0ABV6M490_9ACTN</name>
<dbReference type="EMBL" id="JBHLUH010000035">
    <property type="protein sequence ID" value="MFC0529507.1"/>
    <property type="molecule type" value="Genomic_DNA"/>
</dbReference>
<evidence type="ECO:0000313" key="3">
    <source>
        <dbReference type="Proteomes" id="UP001589867"/>
    </source>
</evidence>
<dbReference type="Pfam" id="PF13560">
    <property type="entry name" value="HTH_31"/>
    <property type="match status" value="1"/>
</dbReference>
<dbReference type="InterPro" id="IPR001387">
    <property type="entry name" value="Cro/C1-type_HTH"/>
</dbReference>
<sequence length="117" mass="12817">MSEVAYIGHGGRRQRPLLRVLAGDVLRRNRIAQRRTLADVAGAARVSSQYLSEVERGRKEASSEVLAAVCEALGIELADFLTEVRLLLLHQTAPVRSARHHIFGPPRRSGDVVLLAA</sequence>
<dbReference type="Proteomes" id="UP001589867">
    <property type="component" value="Unassembled WGS sequence"/>
</dbReference>
<proteinExistence type="predicted"/>
<dbReference type="SUPFAM" id="SSF47413">
    <property type="entry name" value="lambda repressor-like DNA-binding domains"/>
    <property type="match status" value="1"/>
</dbReference>
<keyword evidence="3" id="KW-1185">Reference proteome</keyword>
<reference evidence="2 3" key="1">
    <citation type="submission" date="2024-09" db="EMBL/GenBank/DDBJ databases">
        <authorList>
            <person name="Sun Q."/>
            <person name="Mori K."/>
        </authorList>
    </citation>
    <scope>NUCLEOTIDE SEQUENCE [LARGE SCALE GENOMIC DNA]</scope>
    <source>
        <strain evidence="2 3">TBRC 3947</strain>
    </source>
</reference>
<dbReference type="Gene3D" id="1.10.260.40">
    <property type="entry name" value="lambda repressor-like DNA-binding domains"/>
    <property type="match status" value="1"/>
</dbReference>
<dbReference type="RefSeq" id="WP_377252330.1">
    <property type="nucleotide sequence ID" value="NZ_JBHLUH010000035.1"/>
</dbReference>
<dbReference type="CDD" id="cd00093">
    <property type="entry name" value="HTH_XRE"/>
    <property type="match status" value="1"/>
</dbReference>
<comment type="caution">
    <text evidence="2">The sequence shown here is derived from an EMBL/GenBank/DDBJ whole genome shotgun (WGS) entry which is preliminary data.</text>
</comment>
<dbReference type="SMART" id="SM00530">
    <property type="entry name" value="HTH_XRE"/>
    <property type="match status" value="1"/>
</dbReference>